<name>A0ABT3RUX9_9BACT</name>
<gene>
    <name evidence="2" type="ORF">OO013_15975</name>
</gene>
<proteinExistence type="predicted"/>
<evidence type="ECO:0000259" key="1">
    <source>
        <dbReference type="Pfam" id="PF02698"/>
    </source>
</evidence>
<sequence>MKSTKHTTKKKKVSRLKIIISPLIAFLLVSILLHSCAVNKANKEYTKGVKKAPFEAIIVPGFPFEGEEWHDVMKMRVYWSNYLYKKGYTKNIIYSGSAVYTPYVEAEIMRLYALELGIPEENIYTETKAEHSSENVYYSLQMADSLGYKKVALATDPYQMALLKLFINRHDLEIDYLPVIIDTLKTMERSTPEIDPSLAKRDNFQSIKERESFWKRLSGTLGNNIEELKQDKN</sequence>
<dbReference type="InterPro" id="IPR003848">
    <property type="entry name" value="DUF218"/>
</dbReference>
<organism evidence="2 3">
    <name type="scientific">Mangrovivirga halotolerans</name>
    <dbReference type="NCBI Taxonomy" id="2993936"/>
    <lineage>
        <taxon>Bacteria</taxon>
        <taxon>Pseudomonadati</taxon>
        <taxon>Bacteroidota</taxon>
        <taxon>Cytophagia</taxon>
        <taxon>Cytophagales</taxon>
        <taxon>Mangrovivirgaceae</taxon>
        <taxon>Mangrovivirga</taxon>
    </lineage>
</organism>
<comment type="caution">
    <text evidence="2">The sequence shown here is derived from an EMBL/GenBank/DDBJ whole genome shotgun (WGS) entry which is preliminary data.</text>
</comment>
<dbReference type="PANTHER" id="PTHR30336">
    <property type="entry name" value="INNER MEMBRANE PROTEIN, PROBABLE PERMEASE"/>
    <property type="match status" value="1"/>
</dbReference>
<feature type="domain" description="DUF218" evidence="1">
    <location>
        <begin position="56"/>
        <end position="182"/>
    </location>
</feature>
<accession>A0ABT3RUX9</accession>
<evidence type="ECO:0000313" key="2">
    <source>
        <dbReference type="EMBL" id="MCX2745377.1"/>
    </source>
</evidence>
<dbReference type="Pfam" id="PF02698">
    <property type="entry name" value="DUF218"/>
    <property type="match status" value="1"/>
</dbReference>
<dbReference type="CDD" id="cd06259">
    <property type="entry name" value="YdcF-like"/>
    <property type="match status" value="1"/>
</dbReference>
<reference evidence="2 3" key="1">
    <citation type="submission" date="2022-11" db="EMBL/GenBank/DDBJ databases">
        <title>The characterization of three novel Bacteroidetes species and genomic analysis of their roles in tidal elemental geochemical cycles.</title>
        <authorList>
            <person name="Ma K."/>
        </authorList>
    </citation>
    <scope>NUCLEOTIDE SEQUENCE [LARGE SCALE GENOMIC DNA]</scope>
    <source>
        <strain evidence="2 3">M17</strain>
    </source>
</reference>
<keyword evidence="3" id="KW-1185">Reference proteome</keyword>
<dbReference type="Gene3D" id="3.40.50.620">
    <property type="entry name" value="HUPs"/>
    <property type="match status" value="1"/>
</dbReference>
<dbReference type="Proteomes" id="UP001209885">
    <property type="component" value="Unassembled WGS sequence"/>
</dbReference>
<dbReference type="InterPro" id="IPR014729">
    <property type="entry name" value="Rossmann-like_a/b/a_fold"/>
</dbReference>
<dbReference type="PANTHER" id="PTHR30336:SF20">
    <property type="entry name" value="DUF218 DOMAIN-CONTAINING PROTEIN"/>
    <property type="match status" value="1"/>
</dbReference>
<protein>
    <submittedName>
        <fullName evidence="2">YdcF family protein</fullName>
    </submittedName>
</protein>
<dbReference type="EMBL" id="JAPFQN010000009">
    <property type="protein sequence ID" value="MCX2745377.1"/>
    <property type="molecule type" value="Genomic_DNA"/>
</dbReference>
<evidence type="ECO:0000313" key="3">
    <source>
        <dbReference type="Proteomes" id="UP001209885"/>
    </source>
</evidence>
<dbReference type="RefSeq" id="WP_266057946.1">
    <property type="nucleotide sequence ID" value="NZ_JAPFQN010000009.1"/>
</dbReference>
<dbReference type="InterPro" id="IPR051599">
    <property type="entry name" value="Cell_Envelope_Assoc"/>
</dbReference>